<reference evidence="1 2" key="1">
    <citation type="submission" date="2018-06" db="EMBL/GenBank/DDBJ databases">
        <title>Genomic Encyclopedia of Type Strains, Phase III (KMG-III): the genomes of soil and plant-associated and newly described type strains.</title>
        <authorList>
            <person name="Whitman W."/>
        </authorList>
    </citation>
    <scope>NUCLEOTIDE SEQUENCE [LARGE SCALE GENOMIC DNA]</scope>
    <source>
        <strain evidence="1 2">CGMCC 4.7090</strain>
    </source>
</reference>
<dbReference type="EMBL" id="QLMJ01000001">
    <property type="protein sequence ID" value="RAK42932.1"/>
    <property type="molecule type" value="Genomic_DNA"/>
</dbReference>
<keyword evidence="2" id="KW-1185">Reference proteome</keyword>
<gene>
    <name evidence="1" type="ORF">B0I29_10162</name>
</gene>
<accession>A0A327ZJC5</accession>
<dbReference type="OrthoDB" id="3298752at2"/>
<protein>
    <submittedName>
        <fullName evidence="1">Uncharacterized protein</fullName>
    </submittedName>
</protein>
<sequence length="62" mass="6912">MSEPDQDTLRQTAEQIADLWSHRGYAFVEDDQLDGLATTLRAFLCVARIPFNDAETADLATP</sequence>
<evidence type="ECO:0000313" key="1">
    <source>
        <dbReference type="EMBL" id="RAK42932.1"/>
    </source>
</evidence>
<organism evidence="1 2">
    <name type="scientific">Actinoplanes lutulentus</name>
    <dbReference type="NCBI Taxonomy" id="1287878"/>
    <lineage>
        <taxon>Bacteria</taxon>
        <taxon>Bacillati</taxon>
        <taxon>Actinomycetota</taxon>
        <taxon>Actinomycetes</taxon>
        <taxon>Micromonosporales</taxon>
        <taxon>Micromonosporaceae</taxon>
        <taxon>Actinoplanes</taxon>
    </lineage>
</organism>
<proteinExistence type="predicted"/>
<comment type="caution">
    <text evidence="1">The sequence shown here is derived from an EMBL/GenBank/DDBJ whole genome shotgun (WGS) entry which is preliminary data.</text>
</comment>
<dbReference type="AlphaFoldDB" id="A0A327ZJC5"/>
<dbReference type="RefSeq" id="WP_146616666.1">
    <property type="nucleotide sequence ID" value="NZ_JACHWI010000001.1"/>
</dbReference>
<dbReference type="Proteomes" id="UP000249341">
    <property type="component" value="Unassembled WGS sequence"/>
</dbReference>
<evidence type="ECO:0000313" key="2">
    <source>
        <dbReference type="Proteomes" id="UP000249341"/>
    </source>
</evidence>
<name>A0A327ZJC5_9ACTN</name>